<accession>A0A9D5D2J5</accession>
<keyword evidence="4" id="KW-1185">Reference proteome</keyword>
<feature type="region of interest" description="Disordered" evidence="1">
    <location>
        <begin position="191"/>
        <end position="245"/>
    </location>
</feature>
<evidence type="ECO:0000313" key="4">
    <source>
        <dbReference type="Proteomes" id="UP001085076"/>
    </source>
</evidence>
<dbReference type="AlphaFoldDB" id="A0A9D5D2J5"/>
<evidence type="ECO:0000256" key="1">
    <source>
        <dbReference type="SAM" id="MobiDB-lite"/>
    </source>
</evidence>
<reference evidence="3" key="1">
    <citation type="submission" date="2021-03" db="EMBL/GenBank/DDBJ databases">
        <authorList>
            <person name="Li Z."/>
            <person name="Yang C."/>
        </authorList>
    </citation>
    <scope>NUCLEOTIDE SEQUENCE</scope>
    <source>
        <strain evidence="3">Dzin_1.0</strain>
        <tissue evidence="3">Leaf</tissue>
    </source>
</reference>
<reference evidence="3" key="2">
    <citation type="journal article" date="2022" name="Hortic Res">
        <title>The genome of Dioscorea zingiberensis sheds light on the biosynthesis, origin and evolution of the medicinally important diosgenin saponins.</title>
        <authorList>
            <person name="Li Y."/>
            <person name="Tan C."/>
            <person name="Li Z."/>
            <person name="Guo J."/>
            <person name="Li S."/>
            <person name="Chen X."/>
            <person name="Wang C."/>
            <person name="Dai X."/>
            <person name="Yang H."/>
            <person name="Song W."/>
            <person name="Hou L."/>
            <person name="Xu J."/>
            <person name="Tong Z."/>
            <person name="Xu A."/>
            <person name="Yuan X."/>
            <person name="Wang W."/>
            <person name="Yang Q."/>
            <person name="Chen L."/>
            <person name="Sun Z."/>
            <person name="Wang K."/>
            <person name="Pan B."/>
            <person name="Chen J."/>
            <person name="Bao Y."/>
            <person name="Liu F."/>
            <person name="Qi X."/>
            <person name="Gang D.R."/>
            <person name="Wen J."/>
            <person name="Li J."/>
        </authorList>
    </citation>
    <scope>NUCLEOTIDE SEQUENCE</scope>
    <source>
        <strain evidence="3">Dzin_1.0</strain>
    </source>
</reference>
<gene>
    <name evidence="3" type="ORF">J5N97_002587</name>
</gene>
<dbReference type="EMBL" id="JAGGNH010000001">
    <property type="protein sequence ID" value="KAJ0984231.1"/>
    <property type="molecule type" value="Genomic_DNA"/>
</dbReference>
<evidence type="ECO:0000313" key="3">
    <source>
        <dbReference type="EMBL" id="KAJ0984231.1"/>
    </source>
</evidence>
<sequence length="271" mass="30332">MYTMVFGKFLGRAPPLGVAREALTRLWGHLGEFSVADMLNGFFLIRYSTSEMMETILTEGPWTVNGMVLHIIRWRPHFQASFEKLTSAILWVQLYNLSPEYWEMEHLKTVAAKIGKVIKVDETTFLQDRAKFARVCIEIDLNQPLKKGVWVNSEEPVNSQCFVSILYEKLPVFCYKCGVVEHGADGCKQGDTGGQSEVAGTEQPVPDPKGKGLAVDEGGPSVRMTSPQGEGRMLNQPEKEKVSDPKYGVWMTVAEKFGKSRRPAASRSQPK</sequence>
<dbReference type="PANTHER" id="PTHR31286:SF99">
    <property type="entry name" value="DUF4283 DOMAIN-CONTAINING PROTEIN"/>
    <property type="match status" value="1"/>
</dbReference>
<proteinExistence type="predicted"/>
<dbReference type="InterPro" id="IPR040256">
    <property type="entry name" value="At4g02000-like"/>
</dbReference>
<protein>
    <recommendedName>
        <fullName evidence="2">DUF4283 domain-containing protein</fullName>
    </recommendedName>
</protein>
<dbReference type="Pfam" id="PF14111">
    <property type="entry name" value="DUF4283"/>
    <property type="match status" value="1"/>
</dbReference>
<evidence type="ECO:0000259" key="2">
    <source>
        <dbReference type="Pfam" id="PF14111"/>
    </source>
</evidence>
<dbReference type="PANTHER" id="PTHR31286">
    <property type="entry name" value="GLYCINE-RICH CELL WALL STRUCTURAL PROTEIN 1.8-LIKE"/>
    <property type="match status" value="1"/>
</dbReference>
<organism evidence="3 4">
    <name type="scientific">Dioscorea zingiberensis</name>
    <dbReference type="NCBI Taxonomy" id="325984"/>
    <lineage>
        <taxon>Eukaryota</taxon>
        <taxon>Viridiplantae</taxon>
        <taxon>Streptophyta</taxon>
        <taxon>Embryophyta</taxon>
        <taxon>Tracheophyta</taxon>
        <taxon>Spermatophyta</taxon>
        <taxon>Magnoliopsida</taxon>
        <taxon>Liliopsida</taxon>
        <taxon>Dioscoreales</taxon>
        <taxon>Dioscoreaceae</taxon>
        <taxon>Dioscorea</taxon>
    </lineage>
</organism>
<feature type="domain" description="DUF4283" evidence="2">
    <location>
        <begin position="5"/>
        <end position="79"/>
    </location>
</feature>
<name>A0A9D5D2J5_9LILI</name>
<comment type="caution">
    <text evidence="3">The sequence shown here is derived from an EMBL/GenBank/DDBJ whole genome shotgun (WGS) entry which is preliminary data.</text>
</comment>
<dbReference type="InterPro" id="IPR025558">
    <property type="entry name" value="DUF4283"/>
</dbReference>
<dbReference type="Proteomes" id="UP001085076">
    <property type="component" value="Miscellaneous, Linkage group lg01"/>
</dbReference>
<dbReference type="OrthoDB" id="785009at2759"/>